<evidence type="ECO:0000256" key="2">
    <source>
        <dbReference type="ARBA" id="ARBA00022475"/>
    </source>
</evidence>
<protein>
    <submittedName>
        <fullName evidence="7">MATE family efflux transporter</fullName>
    </submittedName>
</protein>
<feature type="transmembrane region" description="Helical" evidence="6">
    <location>
        <begin position="344"/>
        <end position="365"/>
    </location>
</feature>
<dbReference type="STRING" id="1871336.BBG48_02135"/>
<comment type="subcellular location">
    <subcellularLocation>
        <location evidence="1">Cell membrane</location>
        <topology evidence="1">Multi-pass membrane protein</topology>
    </subcellularLocation>
</comment>
<feature type="transmembrane region" description="Helical" evidence="6">
    <location>
        <begin position="407"/>
        <end position="425"/>
    </location>
</feature>
<feature type="transmembrane region" description="Helical" evidence="6">
    <location>
        <begin position="377"/>
        <end position="401"/>
    </location>
</feature>
<dbReference type="InterPro" id="IPR051327">
    <property type="entry name" value="MATE_MepA_subfamily"/>
</dbReference>
<feature type="transmembrane region" description="Helical" evidence="6">
    <location>
        <begin position="123"/>
        <end position="144"/>
    </location>
</feature>
<keyword evidence="4 6" id="KW-1133">Transmembrane helix</keyword>
<feature type="transmembrane region" description="Helical" evidence="6">
    <location>
        <begin position="9"/>
        <end position="31"/>
    </location>
</feature>
<proteinExistence type="predicted"/>
<feature type="transmembrane region" description="Helical" evidence="6">
    <location>
        <begin position="223"/>
        <end position="252"/>
    </location>
</feature>
<dbReference type="GO" id="GO:0005886">
    <property type="term" value="C:plasma membrane"/>
    <property type="evidence" value="ECO:0007669"/>
    <property type="project" value="UniProtKB-SubCell"/>
</dbReference>
<dbReference type="Proteomes" id="UP000093352">
    <property type="component" value="Unassembled WGS sequence"/>
</dbReference>
<keyword evidence="2" id="KW-1003">Cell membrane</keyword>
<feature type="transmembrane region" description="Helical" evidence="6">
    <location>
        <begin position="258"/>
        <end position="280"/>
    </location>
</feature>
<comment type="caution">
    <text evidence="7">The sequence shown here is derived from an EMBL/GenBank/DDBJ whole genome shotgun (WGS) entry which is preliminary data.</text>
</comment>
<name>A0A371IM01_9FIRM</name>
<keyword evidence="3 6" id="KW-0812">Transmembrane</keyword>
<keyword evidence="5 6" id="KW-0472">Membrane</keyword>
<feature type="transmembrane region" description="Helical" evidence="6">
    <location>
        <begin position="300"/>
        <end position="324"/>
    </location>
</feature>
<organism evidence="7 8">
    <name type="scientific">Criibacterium bergeronii</name>
    <dbReference type="NCBI Taxonomy" id="1871336"/>
    <lineage>
        <taxon>Bacteria</taxon>
        <taxon>Bacillati</taxon>
        <taxon>Bacillota</taxon>
        <taxon>Clostridia</taxon>
        <taxon>Peptostreptococcales</taxon>
        <taxon>Filifactoraceae</taxon>
        <taxon>Criibacterium</taxon>
    </lineage>
</organism>
<evidence type="ECO:0000313" key="8">
    <source>
        <dbReference type="Proteomes" id="UP000093352"/>
    </source>
</evidence>
<dbReference type="EMBL" id="MBEW02000006">
    <property type="protein sequence ID" value="RDY21507.1"/>
    <property type="molecule type" value="Genomic_DNA"/>
</dbReference>
<dbReference type="AlphaFoldDB" id="A0A371IM01"/>
<dbReference type="PANTHER" id="PTHR43823:SF3">
    <property type="entry name" value="MULTIDRUG EXPORT PROTEIN MEPA"/>
    <property type="match status" value="1"/>
</dbReference>
<gene>
    <name evidence="7" type="ORF">BBG48_003915</name>
</gene>
<dbReference type="Pfam" id="PF01554">
    <property type="entry name" value="MatE"/>
    <property type="match status" value="2"/>
</dbReference>
<feature type="transmembrane region" description="Helical" evidence="6">
    <location>
        <begin position="181"/>
        <end position="202"/>
    </location>
</feature>
<dbReference type="GO" id="GO:0042910">
    <property type="term" value="F:xenobiotic transmembrane transporter activity"/>
    <property type="evidence" value="ECO:0007669"/>
    <property type="project" value="InterPro"/>
</dbReference>
<evidence type="ECO:0000313" key="7">
    <source>
        <dbReference type="EMBL" id="RDY21507.1"/>
    </source>
</evidence>
<dbReference type="RefSeq" id="WP_068912411.1">
    <property type="nucleotide sequence ID" value="NZ_MBEW02000006.1"/>
</dbReference>
<dbReference type="PANTHER" id="PTHR43823">
    <property type="entry name" value="SPORULATION PROTEIN YKVU"/>
    <property type="match status" value="1"/>
</dbReference>
<evidence type="ECO:0000256" key="5">
    <source>
        <dbReference type="ARBA" id="ARBA00023136"/>
    </source>
</evidence>
<evidence type="ECO:0000256" key="4">
    <source>
        <dbReference type="ARBA" id="ARBA00022989"/>
    </source>
</evidence>
<dbReference type="InterPro" id="IPR002528">
    <property type="entry name" value="MATE_fam"/>
</dbReference>
<feature type="transmembrane region" description="Helical" evidence="6">
    <location>
        <begin position="51"/>
        <end position="71"/>
    </location>
</feature>
<feature type="transmembrane region" description="Helical" evidence="6">
    <location>
        <begin position="156"/>
        <end position="175"/>
    </location>
</feature>
<accession>A0A371IM01</accession>
<evidence type="ECO:0000256" key="1">
    <source>
        <dbReference type="ARBA" id="ARBA00004651"/>
    </source>
</evidence>
<keyword evidence="8" id="KW-1185">Reference proteome</keyword>
<evidence type="ECO:0000256" key="6">
    <source>
        <dbReference type="SAM" id="Phobius"/>
    </source>
</evidence>
<sequence>MLKKFVHYVFLNIISMLALSFYIIIDTLFIANVCGSSGVAALNISLPGYGFIYGLGLMLGVGSATRFRIFYNDYDKKCAFFTKALFFASIISILFMIIGLFFSEPILRLLGASDAVMPFAFPYFKYMLIFTPAFIFNDILLSFIRNDSNPGLVSSAVMLSSFANVFLDYIFMYIFKWGMFGAVVATGISPILSMMLLSVHFLQHKNTFKFKLSSLKLIKFTDFFYQSALGISSLISEVSSSIVIIIYNFILLKYVGDIGVAAYGVIANISLVIIAVFRGISDGIQPLVSECYVKHDYKNIWFIIKLAIALALILMSLTYLYFTLFPTTVTNLFNPTRDLKFEKIAIDGMLIYFIGSFFASINLIVSVVSQAIAKPRPAFIISMLRGIILIVIFALVFSYFWQVRGMWASYVVTELVVAIFSLFSLSNIMENEFIN</sequence>
<dbReference type="GO" id="GO:0015297">
    <property type="term" value="F:antiporter activity"/>
    <property type="evidence" value="ECO:0007669"/>
    <property type="project" value="InterPro"/>
</dbReference>
<evidence type="ECO:0000256" key="3">
    <source>
        <dbReference type="ARBA" id="ARBA00022692"/>
    </source>
</evidence>
<reference evidence="7 8" key="1">
    <citation type="journal article" date="2016" name="Genome Announc.">
        <title>Draft Genome Sequence of Criibacterium bergeronii gen. nov., sp. nov., Strain CCRI-22567T, Isolated from a Vaginal Sample from a Woman with Bacterial Vaginosis.</title>
        <authorList>
            <person name="Maheux A.F."/>
            <person name="Berube E."/>
            <person name="Boudreau D.K."/>
            <person name="Raymond F."/>
            <person name="Corbeil J."/>
            <person name="Roy P.H."/>
            <person name="Boissinot M."/>
            <person name="Omar R.F."/>
        </authorList>
    </citation>
    <scope>NUCLEOTIDE SEQUENCE [LARGE SCALE GENOMIC DNA]</scope>
    <source>
        <strain evidence="7 8">CCRI-22567</strain>
    </source>
</reference>
<feature type="transmembrane region" description="Helical" evidence="6">
    <location>
        <begin position="83"/>
        <end position="103"/>
    </location>
</feature>